<protein>
    <submittedName>
        <fullName evidence="3">DUF4229 domain-containing protein</fullName>
    </submittedName>
</protein>
<feature type="transmembrane region" description="Helical" evidence="2">
    <location>
        <begin position="17"/>
        <end position="40"/>
    </location>
</feature>
<reference evidence="3 4" key="1">
    <citation type="submission" date="2021-02" db="EMBL/GenBank/DDBJ databases">
        <title>Streptomyces spirodelae sp. nov., isolated from duckweed.</title>
        <authorList>
            <person name="Saimee Y."/>
            <person name="Duangmal K."/>
        </authorList>
    </citation>
    <scope>NUCLEOTIDE SEQUENCE [LARGE SCALE GENOMIC DNA]</scope>
    <source>
        <strain evidence="3 4">DW4-2</strain>
    </source>
</reference>
<dbReference type="InterPro" id="IPR025323">
    <property type="entry name" value="DUF4229"/>
</dbReference>
<organism evidence="3 4">
    <name type="scientific">Streptomyces spirodelae</name>
    <dbReference type="NCBI Taxonomy" id="2812904"/>
    <lineage>
        <taxon>Bacteria</taxon>
        <taxon>Bacillati</taxon>
        <taxon>Actinomycetota</taxon>
        <taxon>Actinomycetes</taxon>
        <taxon>Kitasatosporales</taxon>
        <taxon>Streptomycetaceae</taxon>
        <taxon>Streptomyces</taxon>
    </lineage>
</organism>
<feature type="transmembrane region" description="Helical" evidence="2">
    <location>
        <begin position="46"/>
        <end position="64"/>
    </location>
</feature>
<keyword evidence="4" id="KW-1185">Reference proteome</keyword>
<name>A0ABS3WYR9_9ACTN</name>
<evidence type="ECO:0000256" key="2">
    <source>
        <dbReference type="SAM" id="Phobius"/>
    </source>
</evidence>
<keyword evidence="2" id="KW-0812">Transmembrane</keyword>
<proteinExistence type="predicted"/>
<dbReference type="Proteomes" id="UP001518976">
    <property type="component" value="Unassembled WGS sequence"/>
</dbReference>
<dbReference type="Pfam" id="PF14012">
    <property type="entry name" value="DUF4229"/>
    <property type="match status" value="1"/>
</dbReference>
<keyword evidence="2" id="KW-1133">Transmembrane helix</keyword>
<sequence length="121" mass="12904">MSSSTSHATLRYTTMRLGIFVGCLVVVGLLTHFGILPAGVGKSNPIWVVLLALILSAPLSYVLLRKQRAAMAEQIAGGVGRAKERLAANQTQEDEVQDPQAQPLRKAESPQPKAEPRTGSA</sequence>
<feature type="region of interest" description="Disordered" evidence="1">
    <location>
        <begin position="83"/>
        <end position="121"/>
    </location>
</feature>
<evidence type="ECO:0000256" key="1">
    <source>
        <dbReference type="SAM" id="MobiDB-lite"/>
    </source>
</evidence>
<gene>
    <name evidence="3" type="ORF">JW592_22855</name>
</gene>
<dbReference type="EMBL" id="JAFFZN010000022">
    <property type="protein sequence ID" value="MBO8188285.1"/>
    <property type="molecule type" value="Genomic_DNA"/>
</dbReference>
<keyword evidence="2" id="KW-0472">Membrane</keyword>
<accession>A0ABS3WYR9</accession>
<evidence type="ECO:0000313" key="4">
    <source>
        <dbReference type="Proteomes" id="UP001518976"/>
    </source>
</evidence>
<comment type="caution">
    <text evidence="3">The sequence shown here is derived from an EMBL/GenBank/DDBJ whole genome shotgun (WGS) entry which is preliminary data.</text>
</comment>
<evidence type="ECO:0000313" key="3">
    <source>
        <dbReference type="EMBL" id="MBO8188285.1"/>
    </source>
</evidence>